<sequence length="126" mass="14678">MGASAYKLRLPLHWKIHPRFNEKLLTCYVPPNFPNQELPPLPPPDLVDDEEQIATAKIVTKEPERTLAMILDHEYDNNSNVSYLAQQEDGIQKWVKNPDETLWKEFLDKYWASQADAQYNSPLEEP</sequence>
<keyword evidence="2" id="KW-1185">Reference proteome</keyword>
<proteinExistence type="predicted"/>
<dbReference type="EMBL" id="FUEG01000070">
    <property type="protein sequence ID" value="SJL18818.1"/>
    <property type="molecule type" value="Genomic_DNA"/>
</dbReference>
<gene>
    <name evidence="1" type="ORF">ARMOST_22419</name>
</gene>
<evidence type="ECO:0000313" key="2">
    <source>
        <dbReference type="Proteomes" id="UP000219338"/>
    </source>
</evidence>
<dbReference type="OrthoDB" id="2630497at2759"/>
<evidence type="ECO:0000313" key="1">
    <source>
        <dbReference type="EMBL" id="SJL18818.1"/>
    </source>
</evidence>
<organism evidence="1 2">
    <name type="scientific">Armillaria ostoyae</name>
    <name type="common">Armillaria root rot fungus</name>
    <dbReference type="NCBI Taxonomy" id="47428"/>
    <lineage>
        <taxon>Eukaryota</taxon>
        <taxon>Fungi</taxon>
        <taxon>Dikarya</taxon>
        <taxon>Basidiomycota</taxon>
        <taxon>Agaricomycotina</taxon>
        <taxon>Agaricomycetes</taxon>
        <taxon>Agaricomycetidae</taxon>
        <taxon>Agaricales</taxon>
        <taxon>Marasmiineae</taxon>
        <taxon>Physalacriaceae</taxon>
        <taxon>Armillaria</taxon>
    </lineage>
</organism>
<dbReference type="AlphaFoldDB" id="A0A284SCT1"/>
<dbReference type="Proteomes" id="UP000219338">
    <property type="component" value="Unassembled WGS sequence"/>
</dbReference>
<accession>A0A284SCT1</accession>
<name>A0A284SCT1_ARMOS</name>
<protein>
    <submittedName>
        <fullName evidence="1">Uncharacterized protein</fullName>
    </submittedName>
</protein>
<reference evidence="2" key="1">
    <citation type="journal article" date="2017" name="Nat. Ecol. Evol.">
        <title>Genome expansion and lineage-specific genetic innovations in the forest pathogenic fungi Armillaria.</title>
        <authorList>
            <person name="Sipos G."/>
            <person name="Prasanna A.N."/>
            <person name="Walter M.C."/>
            <person name="O'Connor E."/>
            <person name="Balint B."/>
            <person name="Krizsan K."/>
            <person name="Kiss B."/>
            <person name="Hess J."/>
            <person name="Varga T."/>
            <person name="Slot J."/>
            <person name="Riley R."/>
            <person name="Boka B."/>
            <person name="Rigling D."/>
            <person name="Barry K."/>
            <person name="Lee J."/>
            <person name="Mihaltcheva S."/>
            <person name="LaButti K."/>
            <person name="Lipzen A."/>
            <person name="Waldron R."/>
            <person name="Moloney N.M."/>
            <person name="Sperisen C."/>
            <person name="Kredics L."/>
            <person name="Vagvoelgyi C."/>
            <person name="Patrignani A."/>
            <person name="Fitzpatrick D."/>
            <person name="Nagy I."/>
            <person name="Doyle S."/>
            <person name="Anderson J.B."/>
            <person name="Grigoriev I.V."/>
            <person name="Gueldener U."/>
            <person name="Muensterkoetter M."/>
            <person name="Nagy L.G."/>
        </authorList>
    </citation>
    <scope>NUCLEOTIDE SEQUENCE [LARGE SCALE GENOMIC DNA]</scope>
    <source>
        <strain evidence="2">C18/9</strain>
    </source>
</reference>